<feature type="region of interest" description="Disordered" evidence="1">
    <location>
        <begin position="105"/>
        <end position="124"/>
    </location>
</feature>
<feature type="region of interest" description="Disordered" evidence="1">
    <location>
        <begin position="312"/>
        <end position="335"/>
    </location>
</feature>
<reference evidence="2" key="1">
    <citation type="submission" date="2013-07" db="EMBL/GenBank/DDBJ databases">
        <authorList>
            <person name="Stoco P.H."/>
            <person name="Wagner G."/>
            <person name="Gerber A."/>
            <person name="Zaha A."/>
            <person name="Thompson C."/>
            <person name="Bartholomeu D.C."/>
            <person name="Luckemeyer D.D."/>
            <person name="Bahia D."/>
            <person name="Loreto E."/>
            <person name="Prestes E.B."/>
            <person name="Lima F.M."/>
            <person name="Rodrigues-Luiz G."/>
            <person name="Vallejo G.A."/>
            <person name="Filho J.F."/>
            <person name="Monteiro K.M."/>
            <person name="Tyler K.M."/>
            <person name="de Almeida L.G."/>
            <person name="Ortiz M.F."/>
            <person name="Siervo M.A."/>
            <person name="de Moraes M.H."/>
            <person name="Cunha O.L."/>
            <person name="Mendonca-Neto R."/>
            <person name="Silva R."/>
            <person name="Teixeira S.M."/>
            <person name="Murta S.M."/>
            <person name="Sincero T.C."/>
            <person name="Mendes T.A."/>
            <person name="Urmenyi T.P."/>
            <person name="Silva V.G."/>
            <person name="da Rocha W.D."/>
            <person name="Andersson B."/>
            <person name="Romanha A.J."/>
            <person name="Steindel M."/>
            <person name="de Vasconcelos A.T."/>
            <person name="Grisard E.C."/>
        </authorList>
    </citation>
    <scope>NUCLEOTIDE SEQUENCE [LARGE SCALE GENOMIC DNA]</scope>
    <source>
        <strain evidence="2">SC58</strain>
    </source>
</reference>
<evidence type="ECO:0000313" key="3">
    <source>
        <dbReference type="Proteomes" id="UP000031737"/>
    </source>
</evidence>
<comment type="caution">
    <text evidence="2">The sequence shown here is derived from an EMBL/GenBank/DDBJ whole genome shotgun (WGS) entry which is preliminary data.</text>
</comment>
<dbReference type="OrthoDB" id="242137at2759"/>
<sequence length="431" mass="48569">MEGARASNHVKGPSAKRAASPREQRRRRPSAEPGVNANRSGAKGVRATRKHEAIVTDMMQLRWLLRRHVARTLDVLDVVDQRETIIFKLREFLAMAESDLCVKGASRHSDDDAAQRRSMRSGSLRPWVRQRQPWQRVQSLTPFDLLSQQVCVFPRRPASSAVHGAVGISQVGAAVIRRRYYRHGVLYFMWLLQQVSVELLRAIRRWRELLSGSFPFVVKGNNYLLQMALEMAELAQEPVLQRLFSSHARPHGGAPSKTGHIDVGPEDAAFPESLQYCPLLSNMPCVMEYTKPPTLPTNGGVALVELGEGNPGNEKDWFPRPPQAPRASEVRQKRRLPGKGVSADVAYICRVRAAEAFLHREVTVQMQLLRRNFVLCARGRYPLLLCGVGELCGSRDATVRLHSRQRQHEWFCQLHDMLSCLEAGSPALCKE</sequence>
<dbReference type="EMBL" id="AUPL01001713">
    <property type="protein sequence ID" value="ESL10553.1"/>
    <property type="molecule type" value="Genomic_DNA"/>
</dbReference>
<dbReference type="AlphaFoldDB" id="A0A061J564"/>
<gene>
    <name evidence="2" type="ORF">TRSC58_01713</name>
</gene>
<proteinExistence type="predicted"/>
<dbReference type="Proteomes" id="UP000031737">
    <property type="component" value="Unassembled WGS sequence"/>
</dbReference>
<keyword evidence="3" id="KW-1185">Reference proteome</keyword>
<accession>A0A061J564</accession>
<evidence type="ECO:0000313" key="2">
    <source>
        <dbReference type="EMBL" id="ESL10553.1"/>
    </source>
</evidence>
<feature type="region of interest" description="Disordered" evidence="1">
    <location>
        <begin position="1"/>
        <end position="48"/>
    </location>
</feature>
<name>A0A061J564_TRYRA</name>
<evidence type="ECO:0000256" key="1">
    <source>
        <dbReference type="SAM" id="MobiDB-lite"/>
    </source>
</evidence>
<dbReference type="VEuPathDB" id="TriTrypDB:TRSC58_01713"/>
<organism evidence="2 3">
    <name type="scientific">Trypanosoma rangeli SC58</name>
    <dbReference type="NCBI Taxonomy" id="429131"/>
    <lineage>
        <taxon>Eukaryota</taxon>
        <taxon>Discoba</taxon>
        <taxon>Euglenozoa</taxon>
        <taxon>Kinetoplastea</taxon>
        <taxon>Metakinetoplastina</taxon>
        <taxon>Trypanosomatida</taxon>
        <taxon>Trypanosomatidae</taxon>
        <taxon>Trypanosoma</taxon>
        <taxon>Herpetosoma</taxon>
    </lineage>
</organism>
<protein>
    <submittedName>
        <fullName evidence="2">Uncharacterized protein</fullName>
    </submittedName>
</protein>